<dbReference type="RefSeq" id="WP_064544127.1">
    <property type="nucleotide sequence ID" value="NZ_LXEQ01000033.1"/>
</dbReference>
<comment type="similarity">
    <text evidence="1">Belongs to the transglycosylase Slt family.</text>
</comment>
<evidence type="ECO:0000313" key="5">
    <source>
        <dbReference type="EMBL" id="OAT28085.1"/>
    </source>
</evidence>
<gene>
    <name evidence="5" type="ORF">M976_01924</name>
</gene>
<proteinExistence type="inferred from homology"/>
<dbReference type="Gene3D" id="1.10.530.10">
    <property type="match status" value="1"/>
</dbReference>
<dbReference type="EC" id="3.2.1.-" evidence="5"/>
<dbReference type="InterPro" id="IPR023346">
    <property type="entry name" value="Lysozyme-like_dom_sf"/>
</dbReference>
<dbReference type="PANTHER" id="PTHR37423:SF2">
    <property type="entry name" value="MEMBRANE-BOUND LYTIC MUREIN TRANSGLYCOSYLASE C"/>
    <property type="match status" value="1"/>
</dbReference>
<keyword evidence="5" id="KW-0326">Glycosidase</keyword>
<dbReference type="EMBL" id="LXEQ01000033">
    <property type="protein sequence ID" value="OAT28085.1"/>
    <property type="molecule type" value="Genomic_DNA"/>
</dbReference>
<keyword evidence="3" id="KW-0732">Signal</keyword>
<dbReference type="SUPFAM" id="SSF53955">
    <property type="entry name" value="Lysozyme-like"/>
    <property type="match status" value="1"/>
</dbReference>
<name>A0ABX2W8T3_9ENTR</name>
<dbReference type="Proteomes" id="UP000078407">
    <property type="component" value="Unassembled WGS sequence"/>
</dbReference>
<keyword evidence="5" id="KW-0378">Hydrolase</keyword>
<dbReference type="CDD" id="cd16894">
    <property type="entry name" value="MltD-like"/>
    <property type="match status" value="1"/>
</dbReference>
<evidence type="ECO:0000256" key="1">
    <source>
        <dbReference type="ARBA" id="ARBA00007734"/>
    </source>
</evidence>
<dbReference type="GO" id="GO:0016798">
    <property type="term" value="F:hydrolase activity, acting on glycosyl bonds"/>
    <property type="evidence" value="ECO:0007669"/>
    <property type="project" value="UniProtKB-KW"/>
</dbReference>
<accession>A0ABX2W8T3</accession>
<dbReference type="InterPro" id="IPR008258">
    <property type="entry name" value="Transglycosylase_SLT_dom_1"/>
</dbReference>
<evidence type="ECO:0000256" key="2">
    <source>
        <dbReference type="SAM" id="MobiDB-lite"/>
    </source>
</evidence>
<feature type="region of interest" description="Disordered" evidence="2">
    <location>
        <begin position="338"/>
        <end position="392"/>
    </location>
</feature>
<feature type="signal peptide" evidence="3">
    <location>
        <begin position="1"/>
        <end position="29"/>
    </location>
</feature>
<keyword evidence="6" id="KW-1185">Reference proteome</keyword>
<dbReference type="PANTHER" id="PTHR37423">
    <property type="entry name" value="SOLUBLE LYTIC MUREIN TRANSGLYCOSYLASE-RELATED"/>
    <property type="match status" value="1"/>
</dbReference>
<organism evidence="5 6">
    <name type="scientific">Buttiauxella ferragutiae ATCC 51602</name>
    <dbReference type="NCBI Taxonomy" id="1354252"/>
    <lineage>
        <taxon>Bacteria</taxon>
        <taxon>Pseudomonadati</taxon>
        <taxon>Pseudomonadota</taxon>
        <taxon>Gammaproteobacteria</taxon>
        <taxon>Enterobacterales</taxon>
        <taxon>Enterobacteriaceae</taxon>
        <taxon>Buttiauxella</taxon>
    </lineage>
</organism>
<protein>
    <submittedName>
        <fullName evidence="5">Membrane-bound lytic murein transglycosylase D</fullName>
        <ecNumber evidence="5">3.2.1.-</ecNumber>
    </submittedName>
</protein>
<feature type="chain" id="PRO_5046757896" evidence="3">
    <location>
        <begin position="30"/>
        <end position="392"/>
    </location>
</feature>
<feature type="compositionally biased region" description="Polar residues" evidence="2">
    <location>
        <begin position="377"/>
        <end position="392"/>
    </location>
</feature>
<evidence type="ECO:0000259" key="4">
    <source>
        <dbReference type="Pfam" id="PF01464"/>
    </source>
</evidence>
<evidence type="ECO:0000313" key="6">
    <source>
        <dbReference type="Proteomes" id="UP000078407"/>
    </source>
</evidence>
<dbReference type="Pfam" id="PF01464">
    <property type="entry name" value="SLT"/>
    <property type="match status" value="1"/>
</dbReference>
<comment type="caution">
    <text evidence="5">The sequence shown here is derived from an EMBL/GenBank/DDBJ whole genome shotgun (WGS) entry which is preliminary data.</text>
</comment>
<evidence type="ECO:0000256" key="3">
    <source>
        <dbReference type="SAM" id="SignalP"/>
    </source>
</evidence>
<feature type="domain" description="Transglycosylase SLT" evidence="4">
    <location>
        <begin position="82"/>
        <end position="189"/>
    </location>
</feature>
<sequence length="392" mass="43870">MSSISKSKEFWVKALLAGSLLAMPAPLLSQDALTGAKKSAMSWKARHPDVAFHESFYNEKLTKIQGMMNRSAPSIRYIVTQLQRRKMPLELMFVPLIESGYNPYAISPVGATGPWQLMPKTAQQYGVIKQDWYDGRKDLMASTRGALNYLNYLYNLFERDWLLALAAYNAGEGTVRSAMEQNSAKGRQTDFWSLSLPEETKKYVPKILALVRLYRDGKIKLPTVPEESRLIALHVKDGVSLAWLARQLGRTADELSFYNAGLENAVAPRGSRVVLMMPAGWGRRAHQVLGTGNSMQFMEKEPPALPLLIAERRALSDNELKSLGWGVGLVQKTPGSADLYSERTTTSQKSAPEKSKEQEKASQDIKPQWRAKIDPLSQWNQPKTEQPPRSGS</sequence>
<feature type="compositionally biased region" description="Basic and acidic residues" evidence="2">
    <location>
        <begin position="351"/>
        <end position="363"/>
    </location>
</feature>
<reference evidence="5 6" key="1">
    <citation type="submission" date="2016-04" db="EMBL/GenBank/DDBJ databases">
        <title>ATOL: Assembling a taxonomically balanced genome-scale reconstruction of the evolutionary history of the Enterobacteriaceae.</title>
        <authorList>
            <person name="Plunkett G.III."/>
            <person name="Neeno-Eckwall E.C."/>
            <person name="Glasner J.D."/>
            <person name="Perna N.T."/>
        </authorList>
    </citation>
    <scope>NUCLEOTIDE SEQUENCE [LARGE SCALE GENOMIC DNA]</scope>
    <source>
        <strain evidence="5 6">ATCC 51602</strain>
    </source>
</reference>